<sequence>MHVSEWLPDQPIRIGRIDWPEEADDGTHLRLRAGHIVVVDRQPWRILEIHGYRDPWPKSYEKAWRDHVELWKHSESLHRANGQPATEAPARADFYKRPIVLVLRNENLPRSAPKHWCAPASHDWQVLPEHYSVCRACGELPPCHNGEYRWEGGPRRPEHNGGVTLIVPPDCCIGCAEHIKPRMRTVRFPGPNLWYPDREDGSAVFHARTACADQVDCYRAQWMAEYPPAMSQPVFALGLSDSEGFVLPRARPAHSAQPADWNHPAADGAETRRSGLPEVRHEPPAGGTTLFEQAVPRLASETSHANHMNHADQVNHANHMSHANHADHMSHANHADQMNHANHVSHANPASAAPFAAPAHQGPVGSQERAGYEEPGVRPVTRMHHSSPIDHPDPESPPRPAPSVDAAAPMISLQNIEAVRRLTEELGLTQVDRSALHDADQAAKVIEELTAAVRNVALCLRGTGLRIRS</sequence>
<comment type="caution">
    <text evidence="2">The sequence shown here is derived from an EMBL/GenBank/DDBJ whole genome shotgun (WGS) entry which is preliminary data.</text>
</comment>
<feature type="region of interest" description="Disordered" evidence="1">
    <location>
        <begin position="353"/>
        <end position="405"/>
    </location>
</feature>
<gene>
    <name evidence="2" type="ORF">GCM10010446_49950</name>
</gene>
<evidence type="ECO:0000313" key="2">
    <source>
        <dbReference type="EMBL" id="GAA2958725.1"/>
    </source>
</evidence>
<reference evidence="3" key="1">
    <citation type="journal article" date="2019" name="Int. J. Syst. Evol. Microbiol.">
        <title>The Global Catalogue of Microorganisms (GCM) 10K type strain sequencing project: providing services to taxonomists for standard genome sequencing and annotation.</title>
        <authorList>
            <consortium name="The Broad Institute Genomics Platform"/>
            <consortium name="The Broad Institute Genome Sequencing Center for Infectious Disease"/>
            <person name="Wu L."/>
            <person name="Ma J."/>
        </authorList>
    </citation>
    <scope>NUCLEOTIDE SEQUENCE [LARGE SCALE GENOMIC DNA]</scope>
    <source>
        <strain evidence="3">JCM 9088</strain>
    </source>
</reference>
<name>A0ABP6K3K2_9ACTN</name>
<proteinExistence type="predicted"/>
<keyword evidence="3" id="KW-1185">Reference proteome</keyword>
<protein>
    <submittedName>
        <fullName evidence="2">Uncharacterized protein</fullName>
    </submittedName>
</protein>
<dbReference type="Proteomes" id="UP001500403">
    <property type="component" value="Unassembled WGS sequence"/>
</dbReference>
<feature type="compositionally biased region" description="Basic and acidic residues" evidence="1">
    <location>
        <begin position="387"/>
        <end position="396"/>
    </location>
</feature>
<dbReference type="EMBL" id="BAAAUD010000048">
    <property type="protein sequence ID" value="GAA2958725.1"/>
    <property type="molecule type" value="Genomic_DNA"/>
</dbReference>
<evidence type="ECO:0000256" key="1">
    <source>
        <dbReference type="SAM" id="MobiDB-lite"/>
    </source>
</evidence>
<dbReference type="RefSeq" id="WP_344497812.1">
    <property type="nucleotide sequence ID" value="NZ_BAAAUD010000048.1"/>
</dbReference>
<feature type="compositionally biased region" description="Basic and acidic residues" evidence="1">
    <location>
        <begin position="269"/>
        <end position="283"/>
    </location>
</feature>
<evidence type="ECO:0000313" key="3">
    <source>
        <dbReference type="Proteomes" id="UP001500403"/>
    </source>
</evidence>
<organism evidence="2 3">
    <name type="scientific">Streptomyces enissocaesilis</name>
    <dbReference type="NCBI Taxonomy" id="332589"/>
    <lineage>
        <taxon>Bacteria</taxon>
        <taxon>Bacillati</taxon>
        <taxon>Actinomycetota</taxon>
        <taxon>Actinomycetes</taxon>
        <taxon>Kitasatosporales</taxon>
        <taxon>Streptomycetaceae</taxon>
        <taxon>Streptomyces</taxon>
        <taxon>Streptomyces rochei group</taxon>
    </lineage>
</organism>
<feature type="region of interest" description="Disordered" evidence="1">
    <location>
        <begin position="251"/>
        <end position="288"/>
    </location>
</feature>
<accession>A0ABP6K3K2</accession>